<name>A0ABR1J7U3_9AGAR</name>
<proteinExistence type="predicted"/>
<reference evidence="2 3" key="1">
    <citation type="submission" date="2024-01" db="EMBL/GenBank/DDBJ databases">
        <title>A draft genome for the cacao thread blight pathogen Marasmiellus scandens.</title>
        <authorList>
            <person name="Baruah I.K."/>
            <person name="Leung J."/>
            <person name="Bukari Y."/>
            <person name="Amoako-Attah I."/>
            <person name="Meinhardt L.W."/>
            <person name="Bailey B.A."/>
            <person name="Cohen S.P."/>
        </authorList>
    </citation>
    <scope>NUCLEOTIDE SEQUENCE [LARGE SCALE GENOMIC DNA]</scope>
    <source>
        <strain evidence="2 3">GH-19</strain>
    </source>
</reference>
<feature type="domain" description="Heterokaryon incompatibility" evidence="1">
    <location>
        <begin position="17"/>
        <end position="60"/>
    </location>
</feature>
<organism evidence="2 3">
    <name type="scientific">Marasmiellus scandens</name>
    <dbReference type="NCBI Taxonomy" id="2682957"/>
    <lineage>
        <taxon>Eukaryota</taxon>
        <taxon>Fungi</taxon>
        <taxon>Dikarya</taxon>
        <taxon>Basidiomycota</taxon>
        <taxon>Agaricomycotina</taxon>
        <taxon>Agaricomycetes</taxon>
        <taxon>Agaricomycetidae</taxon>
        <taxon>Agaricales</taxon>
        <taxon>Marasmiineae</taxon>
        <taxon>Omphalotaceae</taxon>
        <taxon>Marasmiellus</taxon>
    </lineage>
</organism>
<accession>A0ABR1J7U3</accession>
<sequence>MLLYRLTSSVSATYGPTLCILQDSAKDKEREIAQMRTMFRNAYVTIIAASAGKVSEGFLRDVLIGTISLSPVWRQYDGSSEPVNQRAWCLEERLLSPRSLVYASHTLQYHCQTCIVNVGGAVCGPMIGQRLPNLLLLPDPDIPSSLSKSDERVLRWSWMEVLGDYTQRVVTKPGDKLVAFAAMAEQFYRVWKSEYIAGLWRSTLVRDLLWYKDYETRYLRPEKYRAPSWSWAGVDGRIVAYTMDDRLSVDDADVEACEILSCQITLATMFLPFGKVKSGILVLRSVLQKATWNPDAMMPDLYIPEEHPQTLIDDETQPSKGQTHLGYAYPDSLEDAQLDVWAIPVRWNRKLQYVAGLILTSAAEGQYRRIGHFHSPENALGGLSWMDQELHDVVIV</sequence>
<evidence type="ECO:0000313" key="3">
    <source>
        <dbReference type="Proteomes" id="UP001498398"/>
    </source>
</evidence>
<gene>
    <name evidence="2" type="ORF">VKT23_013235</name>
</gene>
<evidence type="ECO:0000259" key="1">
    <source>
        <dbReference type="Pfam" id="PF06985"/>
    </source>
</evidence>
<dbReference type="InterPro" id="IPR010730">
    <property type="entry name" value="HET"/>
</dbReference>
<dbReference type="PANTHER" id="PTHR33112">
    <property type="entry name" value="DOMAIN PROTEIN, PUTATIVE-RELATED"/>
    <property type="match status" value="1"/>
</dbReference>
<protein>
    <recommendedName>
        <fullName evidence="1">Heterokaryon incompatibility domain-containing protein</fullName>
    </recommendedName>
</protein>
<dbReference type="Pfam" id="PF06985">
    <property type="entry name" value="HET"/>
    <property type="match status" value="1"/>
</dbReference>
<dbReference type="PANTHER" id="PTHR33112:SF10">
    <property type="entry name" value="TOL"/>
    <property type="match status" value="1"/>
</dbReference>
<comment type="caution">
    <text evidence="2">The sequence shown here is derived from an EMBL/GenBank/DDBJ whole genome shotgun (WGS) entry which is preliminary data.</text>
</comment>
<keyword evidence="3" id="KW-1185">Reference proteome</keyword>
<dbReference type="Proteomes" id="UP001498398">
    <property type="component" value="Unassembled WGS sequence"/>
</dbReference>
<evidence type="ECO:0000313" key="2">
    <source>
        <dbReference type="EMBL" id="KAK7449760.1"/>
    </source>
</evidence>
<dbReference type="EMBL" id="JBANRG010000035">
    <property type="protein sequence ID" value="KAK7449760.1"/>
    <property type="molecule type" value="Genomic_DNA"/>
</dbReference>